<evidence type="ECO:0000256" key="2">
    <source>
        <dbReference type="PROSITE-ProRule" id="PRU00708"/>
    </source>
</evidence>
<proteinExistence type="predicted"/>
<keyword evidence="1" id="KW-0677">Repeat</keyword>
<dbReference type="OMA" id="MCHASLM"/>
<dbReference type="Gramene" id="KRH46607">
    <property type="protein sequence ID" value="KRH46607"/>
    <property type="gene ID" value="GLYMA_08G345700"/>
</dbReference>
<dbReference type="AlphaFoldDB" id="A0A0R0J747"/>
<dbReference type="InterPro" id="IPR011990">
    <property type="entry name" value="TPR-like_helical_dom_sf"/>
</dbReference>
<dbReference type="GO" id="GO:0009451">
    <property type="term" value="P:RNA modification"/>
    <property type="evidence" value="ECO:0007669"/>
    <property type="project" value="InterPro"/>
</dbReference>
<dbReference type="Proteomes" id="UP000008827">
    <property type="component" value="Chromosome 8"/>
</dbReference>
<dbReference type="SMR" id="A0A0R0J747"/>
<keyword evidence="5" id="KW-1185">Reference proteome</keyword>
<feature type="repeat" description="PPR" evidence="2">
    <location>
        <begin position="206"/>
        <end position="240"/>
    </location>
</feature>
<evidence type="ECO:0008006" key="6">
    <source>
        <dbReference type="Google" id="ProtNLM"/>
    </source>
</evidence>
<dbReference type="InParanoid" id="A0A0R0J747"/>
<dbReference type="Gene3D" id="1.25.40.10">
    <property type="entry name" value="Tetratricopeptide repeat domain"/>
    <property type="match status" value="3"/>
</dbReference>
<dbReference type="PROSITE" id="PS51375">
    <property type="entry name" value="PPR"/>
    <property type="match status" value="2"/>
</dbReference>
<reference evidence="3" key="3">
    <citation type="submission" date="2018-07" db="EMBL/GenBank/DDBJ databases">
        <title>WGS assembly of Glycine max.</title>
        <authorList>
            <person name="Schmutz J."/>
            <person name="Cannon S."/>
            <person name="Schlueter J."/>
            <person name="Ma J."/>
            <person name="Mitros T."/>
            <person name="Nelson W."/>
            <person name="Hyten D."/>
            <person name="Song Q."/>
            <person name="Thelen J."/>
            <person name="Cheng J."/>
            <person name="Xu D."/>
            <person name="Hellsten U."/>
            <person name="May G."/>
            <person name="Yu Y."/>
            <person name="Sakurai T."/>
            <person name="Umezawa T."/>
            <person name="Bhattacharyya M."/>
            <person name="Sandhu D."/>
            <person name="Valliyodan B."/>
            <person name="Lindquist E."/>
            <person name="Peto M."/>
            <person name="Grant D."/>
            <person name="Shu S."/>
            <person name="Goodstein D."/>
            <person name="Barry K."/>
            <person name="Futrell-Griggs M."/>
            <person name="Abernathy B."/>
            <person name="Du J."/>
            <person name="Tian Z."/>
            <person name="Zhu L."/>
            <person name="Gill N."/>
            <person name="Joshi T."/>
            <person name="Libault M."/>
            <person name="Sethuraman A."/>
            <person name="Zhang X."/>
            <person name="Shinozaki K."/>
            <person name="Nguyen H."/>
            <person name="Wing R."/>
            <person name="Cregan P."/>
            <person name="Specht J."/>
            <person name="Grimwood J."/>
            <person name="Rokhsar D."/>
            <person name="Stacey G."/>
            <person name="Shoemaker R."/>
            <person name="Jackson S."/>
        </authorList>
    </citation>
    <scope>NUCLEOTIDE SEQUENCE</scope>
    <source>
        <tissue evidence="3">Callus</tissue>
    </source>
</reference>
<dbReference type="PANTHER" id="PTHR47926">
    <property type="entry name" value="PENTATRICOPEPTIDE REPEAT-CONTAINING PROTEIN"/>
    <property type="match status" value="1"/>
</dbReference>
<dbReference type="EMBL" id="CM000841">
    <property type="protein sequence ID" value="KRH46607.1"/>
    <property type="molecule type" value="Genomic_DNA"/>
</dbReference>
<gene>
    <name evidence="3" type="ORF">GLYMA_08G345700</name>
</gene>
<reference evidence="4" key="2">
    <citation type="submission" date="2018-02" db="UniProtKB">
        <authorList>
            <consortium name="EnsemblPlants"/>
        </authorList>
    </citation>
    <scope>IDENTIFICATION</scope>
    <source>
        <strain evidence="4">Williams 82</strain>
    </source>
</reference>
<evidence type="ECO:0000313" key="4">
    <source>
        <dbReference type="EnsemblPlants" id="KRH46607"/>
    </source>
</evidence>
<protein>
    <recommendedName>
        <fullName evidence="6">Pentatricopeptide repeat-containing protein</fullName>
    </recommendedName>
</protein>
<name>A0A0R0J747_SOYBN</name>
<organism evidence="3">
    <name type="scientific">Glycine max</name>
    <name type="common">Soybean</name>
    <name type="synonym">Glycine hispida</name>
    <dbReference type="NCBI Taxonomy" id="3847"/>
    <lineage>
        <taxon>Eukaryota</taxon>
        <taxon>Viridiplantae</taxon>
        <taxon>Streptophyta</taxon>
        <taxon>Embryophyta</taxon>
        <taxon>Tracheophyta</taxon>
        <taxon>Spermatophyta</taxon>
        <taxon>Magnoliopsida</taxon>
        <taxon>eudicotyledons</taxon>
        <taxon>Gunneridae</taxon>
        <taxon>Pentapetalae</taxon>
        <taxon>rosids</taxon>
        <taxon>fabids</taxon>
        <taxon>Fabales</taxon>
        <taxon>Fabaceae</taxon>
        <taxon>Papilionoideae</taxon>
        <taxon>50 kb inversion clade</taxon>
        <taxon>NPAAA clade</taxon>
        <taxon>indigoferoid/millettioid clade</taxon>
        <taxon>Phaseoleae</taxon>
        <taxon>Glycine</taxon>
        <taxon>Glycine subgen. Soja</taxon>
    </lineage>
</organism>
<sequence>MFCRIRLLGVEPDEFSYGSVLSACCALRAPIFCKQDFLSNGYVQTRIMDLFSKNCNFKEALRFFYDASSNNVACWNAIISLAVKSGERWVALNLFRGMCHASLMPDSYTFPSNLTACCVLKELHIGRGVHGWAIKCGATDVFVETAIVDLYAKFGCMSEAFRQSSQMQVHNVVSWTAIISGFVQEDDIIFALKLFKNMRAIGQEINSYTMTSVLSACAKPGMIKEAGEIHSLVLKLGLNLDAKVGDALVNMYAKIGEVGLSELAFSEMKNIKDQSLWAAKLSSFTQNQNSERAVELFLTGKEIHGYAFQLGIGTDTVVGGALVNMYTKCGNLNLASAVFDMLPQKDVFACSSLVLGYAQKDLIEESFLLFHDMLD</sequence>
<evidence type="ECO:0000313" key="3">
    <source>
        <dbReference type="EMBL" id="KRH46607.1"/>
    </source>
</evidence>
<accession>A0A0R0J747</accession>
<evidence type="ECO:0000256" key="1">
    <source>
        <dbReference type="ARBA" id="ARBA00022737"/>
    </source>
</evidence>
<dbReference type="EnsemblPlants" id="KRH46607">
    <property type="protein sequence ID" value="KRH46607"/>
    <property type="gene ID" value="GLYMA_08G345700"/>
</dbReference>
<dbReference type="PANTHER" id="PTHR47926:SF477">
    <property type="entry name" value="PENTATRICOPEPTIDE REPEAT-CONTAINING PROTEIN"/>
    <property type="match status" value="1"/>
</dbReference>
<dbReference type="FunFam" id="1.25.40.10:FF:000344">
    <property type="entry name" value="Pentatricopeptide repeat-containing protein"/>
    <property type="match status" value="1"/>
</dbReference>
<dbReference type="Pfam" id="PF01535">
    <property type="entry name" value="PPR"/>
    <property type="match status" value="1"/>
</dbReference>
<dbReference type="Pfam" id="PF13041">
    <property type="entry name" value="PPR_2"/>
    <property type="match status" value="1"/>
</dbReference>
<dbReference type="STRING" id="3847.A0A0R0J747"/>
<dbReference type="InterPro" id="IPR002885">
    <property type="entry name" value="PPR_rpt"/>
</dbReference>
<reference evidence="3 4" key="1">
    <citation type="journal article" date="2010" name="Nature">
        <title>Genome sequence of the palaeopolyploid soybean.</title>
        <authorList>
            <person name="Schmutz J."/>
            <person name="Cannon S.B."/>
            <person name="Schlueter J."/>
            <person name="Ma J."/>
            <person name="Mitros T."/>
            <person name="Nelson W."/>
            <person name="Hyten D.L."/>
            <person name="Song Q."/>
            <person name="Thelen J.J."/>
            <person name="Cheng J."/>
            <person name="Xu D."/>
            <person name="Hellsten U."/>
            <person name="May G.D."/>
            <person name="Yu Y."/>
            <person name="Sakurai T."/>
            <person name="Umezawa T."/>
            <person name="Bhattacharyya M.K."/>
            <person name="Sandhu D."/>
            <person name="Valliyodan B."/>
            <person name="Lindquist E."/>
            <person name="Peto M."/>
            <person name="Grant D."/>
            <person name="Shu S."/>
            <person name="Goodstein D."/>
            <person name="Barry K."/>
            <person name="Futrell-Griggs M."/>
            <person name="Abernathy B."/>
            <person name="Du J."/>
            <person name="Tian Z."/>
            <person name="Zhu L."/>
            <person name="Gill N."/>
            <person name="Joshi T."/>
            <person name="Libault M."/>
            <person name="Sethuraman A."/>
            <person name="Zhang X.-C."/>
            <person name="Shinozaki K."/>
            <person name="Nguyen H.T."/>
            <person name="Wing R.A."/>
            <person name="Cregan P."/>
            <person name="Specht J."/>
            <person name="Grimwood J."/>
            <person name="Rokhsar D."/>
            <person name="Stacey G."/>
            <person name="Shoemaker R.C."/>
            <person name="Jackson S.A."/>
        </authorList>
    </citation>
    <scope>NUCLEOTIDE SEQUENCE</scope>
    <source>
        <strain evidence="4">cv. Williams 82</strain>
        <tissue evidence="3">Callus</tissue>
    </source>
</reference>
<dbReference type="InterPro" id="IPR046960">
    <property type="entry name" value="PPR_At4g14850-like_plant"/>
</dbReference>
<feature type="repeat" description="PPR" evidence="2">
    <location>
        <begin position="171"/>
        <end position="205"/>
    </location>
</feature>
<dbReference type="GO" id="GO:0003723">
    <property type="term" value="F:RNA binding"/>
    <property type="evidence" value="ECO:0007669"/>
    <property type="project" value="InterPro"/>
</dbReference>
<evidence type="ECO:0000313" key="5">
    <source>
        <dbReference type="Proteomes" id="UP000008827"/>
    </source>
</evidence>